<proteinExistence type="predicted"/>
<organism evidence="1 2">
    <name type="scientific">Melia azedarach</name>
    <name type="common">Chinaberry tree</name>
    <dbReference type="NCBI Taxonomy" id="155640"/>
    <lineage>
        <taxon>Eukaryota</taxon>
        <taxon>Viridiplantae</taxon>
        <taxon>Streptophyta</taxon>
        <taxon>Embryophyta</taxon>
        <taxon>Tracheophyta</taxon>
        <taxon>Spermatophyta</taxon>
        <taxon>Magnoliopsida</taxon>
        <taxon>eudicotyledons</taxon>
        <taxon>Gunneridae</taxon>
        <taxon>Pentapetalae</taxon>
        <taxon>rosids</taxon>
        <taxon>malvids</taxon>
        <taxon>Sapindales</taxon>
        <taxon>Meliaceae</taxon>
        <taxon>Melia</taxon>
    </lineage>
</organism>
<dbReference type="EMBL" id="CM051401">
    <property type="protein sequence ID" value="KAJ4712979.1"/>
    <property type="molecule type" value="Genomic_DNA"/>
</dbReference>
<name>A0ACC1XQL2_MELAZ</name>
<evidence type="ECO:0000313" key="2">
    <source>
        <dbReference type="Proteomes" id="UP001164539"/>
    </source>
</evidence>
<comment type="caution">
    <text evidence="1">The sequence shown here is derived from an EMBL/GenBank/DDBJ whole genome shotgun (WGS) entry which is preliminary data.</text>
</comment>
<reference evidence="1 2" key="1">
    <citation type="journal article" date="2023" name="Science">
        <title>Complex scaffold remodeling in plant triterpene biosynthesis.</title>
        <authorList>
            <person name="De La Pena R."/>
            <person name="Hodgson H."/>
            <person name="Liu J.C."/>
            <person name="Stephenson M.J."/>
            <person name="Martin A.C."/>
            <person name="Owen C."/>
            <person name="Harkess A."/>
            <person name="Leebens-Mack J."/>
            <person name="Jimenez L.E."/>
            <person name="Osbourn A."/>
            <person name="Sattely E.S."/>
        </authorList>
    </citation>
    <scope>NUCLEOTIDE SEQUENCE [LARGE SCALE GENOMIC DNA]</scope>
    <source>
        <strain evidence="2">cv. JPN11</strain>
        <tissue evidence="1">Leaf</tissue>
    </source>
</reference>
<keyword evidence="2" id="KW-1185">Reference proteome</keyword>
<accession>A0ACC1XQL2</accession>
<gene>
    <name evidence="1" type="ORF">OWV82_015136</name>
</gene>
<dbReference type="Proteomes" id="UP001164539">
    <property type="component" value="Chromosome 8"/>
</dbReference>
<evidence type="ECO:0000313" key="1">
    <source>
        <dbReference type="EMBL" id="KAJ4712979.1"/>
    </source>
</evidence>
<sequence length="150" mass="16744">MPQGKLEVLLVGAKRLQNTDCLSSKMDPYCILTCRTQQRKSSVATGQGTSPNWNENFIFTISEGTTELKIKIMDSDMLSADDFVGEASIPLHSVFEAGSVPQTSYNVVKDHKYYGEIRLTLAFKPEGRRDRGLDGDILIADTFLNTQMFQ</sequence>
<protein>
    <submittedName>
        <fullName evidence="1">Elicitor responsive protein 3</fullName>
    </submittedName>
</protein>